<dbReference type="WBParaSite" id="PDA_v2.g10357.t1">
    <property type="protein sequence ID" value="PDA_v2.g10357.t1"/>
    <property type="gene ID" value="PDA_v2.g10357"/>
</dbReference>
<dbReference type="AlphaFoldDB" id="A0A914NY19"/>
<name>A0A914NY19_9BILA</name>
<keyword evidence="1" id="KW-1185">Reference proteome</keyword>
<protein>
    <submittedName>
        <fullName evidence="2">Uncharacterized protein</fullName>
    </submittedName>
</protein>
<organism evidence="1 2">
    <name type="scientific">Panagrolaimus davidi</name>
    <dbReference type="NCBI Taxonomy" id="227884"/>
    <lineage>
        <taxon>Eukaryota</taxon>
        <taxon>Metazoa</taxon>
        <taxon>Ecdysozoa</taxon>
        <taxon>Nematoda</taxon>
        <taxon>Chromadorea</taxon>
        <taxon>Rhabditida</taxon>
        <taxon>Tylenchina</taxon>
        <taxon>Panagrolaimomorpha</taxon>
        <taxon>Panagrolaimoidea</taxon>
        <taxon>Panagrolaimidae</taxon>
        <taxon>Panagrolaimus</taxon>
    </lineage>
</organism>
<sequence>MSPSTPKVYRKLIQSCKHFFIKNPIIILSDVYYYNGDGNNFRTYENNVGKNIDYNNLSSKFWIINSFDAETMDSNDHPIEAVVSSIICKLYKCDIKDLRLRNQKIKYDDLMLLSSNVEDVVLNWVNVYRNGNIIPFEQIVEAFPKAEKIQ</sequence>
<proteinExistence type="predicted"/>
<evidence type="ECO:0000313" key="2">
    <source>
        <dbReference type="WBParaSite" id="PDA_v2.g10357.t1"/>
    </source>
</evidence>
<reference evidence="2" key="1">
    <citation type="submission" date="2022-11" db="UniProtKB">
        <authorList>
            <consortium name="WormBaseParasite"/>
        </authorList>
    </citation>
    <scope>IDENTIFICATION</scope>
</reference>
<accession>A0A914NY19</accession>
<dbReference type="Proteomes" id="UP000887578">
    <property type="component" value="Unplaced"/>
</dbReference>
<evidence type="ECO:0000313" key="1">
    <source>
        <dbReference type="Proteomes" id="UP000887578"/>
    </source>
</evidence>